<comment type="caution">
    <text evidence="2">The sequence shown here is derived from an EMBL/GenBank/DDBJ whole genome shotgun (WGS) entry which is preliminary data.</text>
</comment>
<sequence>MSDFEPQLAVAKKQKRLPTISGPGLFWMLIILTLVLFGLAVSMLGKSQNFGNDLPTPTETVSADTKLSRIYTVSYKGGVFSPTNLRIHAGDTVRFKNEGIFPIRIVSGPDSILVGLDSIGDIPQGSYFSFTFAAKGIFDYHNDRNTKETGTIIVR</sequence>
<feature type="transmembrane region" description="Helical" evidence="1">
    <location>
        <begin position="25"/>
        <end position="44"/>
    </location>
</feature>
<reference evidence="2 3" key="1">
    <citation type="journal article" date="2015" name="Nature">
        <title>rRNA introns, odd ribosomes, and small enigmatic genomes across a large radiation of phyla.</title>
        <authorList>
            <person name="Brown C.T."/>
            <person name="Hug L.A."/>
            <person name="Thomas B.C."/>
            <person name="Sharon I."/>
            <person name="Castelle C.J."/>
            <person name="Singh A."/>
            <person name="Wilkins M.J."/>
            <person name="Williams K.H."/>
            <person name="Banfield J.F."/>
        </authorList>
    </citation>
    <scope>NUCLEOTIDE SEQUENCE [LARGE SCALE GENOMIC DNA]</scope>
</reference>
<evidence type="ECO:0000256" key="1">
    <source>
        <dbReference type="SAM" id="Phobius"/>
    </source>
</evidence>
<accession>A0A0G0PUB3</accession>
<evidence type="ECO:0000313" key="2">
    <source>
        <dbReference type="EMBL" id="KKR28676.1"/>
    </source>
</evidence>
<dbReference type="InterPro" id="IPR008972">
    <property type="entry name" value="Cupredoxin"/>
</dbReference>
<evidence type="ECO:0000313" key="3">
    <source>
        <dbReference type="Proteomes" id="UP000034793"/>
    </source>
</evidence>
<protein>
    <recommendedName>
        <fullName evidence="4">EfeO-type cupredoxin-like domain-containing protein</fullName>
    </recommendedName>
</protein>
<dbReference type="EMBL" id="LBXL01000044">
    <property type="protein sequence ID" value="KKR28676.1"/>
    <property type="molecule type" value="Genomic_DNA"/>
</dbReference>
<organism evidence="2 3">
    <name type="scientific">Candidatus Woesebacteria bacterium GW2011_GWA1_39_8</name>
    <dbReference type="NCBI Taxonomy" id="1618552"/>
    <lineage>
        <taxon>Bacteria</taxon>
        <taxon>Candidatus Woeseibacteriota</taxon>
    </lineage>
</organism>
<evidence type="ECO:0008006" key="4">
    <source>
        <dbReference type="Google" id="ProtNLM"/>
    </source>
</evidence>
<proteinExistence type="predicted"/>
<gene>
    <name evidence="2" type="ORF">UT61_C0044G0009</name>
</gene>
<dbReference type="AlphaFoldDB" id="A0A0G0PUB3"/>
<keyword evidence="1" id="KW-1133">Transmembrane helix</keyword>
<keyword evidence="1" id="KW-0812">Transmembrane</keyword>
<dbReference type="Gene3D" id="2.60.40.420">
    <property type="entry name" value="Cupredoxins - blue copper proteins"/>
    <property type="match status" value="1"/>
</dbReference>
<keyword evidence="1" id="KW-0472">Membrane</keyword>
<dbReference type="SUPFAM" id="SSF49503">
    <property type="entry name" value="Cupredoxins"/>
    <property type="match status" value="1"/>
</dbReference>
<dbReference type="Proteomes" id="UP000034793">
    <property type="component" value="Unassembled WGS sequence"/>
</dbReference>
<name>A0A0G0PUB3_9BACT</name>